<evidence type="ECO:0000313" key="12">
    <source>
        <dbReference type="EMBL" id="GAA4917460.1"/>
    </source>
</evidence>
<dbReference type="CDD" id="cd03225">
    <property type="entry name" value="ABC_cobalt_CbiO_domain1"/>
    <property type="match status" value="2"/>
</dbReference>
<dbReference type="GO" id="GO:0005524">
    <property type="term" value="F:ATP binding"/>
    <property type="evidence" value="ECO:0007669"/>
    <property type="project" value="UniProtKB-KW"/>
</dbReference>
<comment type="similarity">
    <text evidence="2">Belongs to the ABC transporter superfamily.</text>
</comment>
<accession>A0ABP9FV17</accession>
<organism evidence="12 13">
    <name type="scientific">Nesterenkonia rhizosphaerae</name>
    <dbReference type="NCBI Taxonomy" id="1348272"/>
    <lineage>
        <taxon>Bacteria</taxon>
        <taxon>Bacillati</taxon>
        <taxon>Actinomycetota</taxon>
        <taxon>Actinomycetes</taxon>
        <taxon>Micrococcales</taxon>
        <taxon>Micrococcaceae</taxon>
        <taxon>Nesterenkonia</taxon>
    </lineage>
</organism>
<evidence type="ECO:0000256" key="7">
    <source>
        <dbReference type="ARBA" id="ARBA00022989"/>
    </source>
</evidence>
<dbReference type="InterPro" id="IPR015856">
    <property type="entry name" value="ABC_transpr_CbiO/EcfA_su"/>
</dbReference>
<name>A0ABP9FV17_9MICC</name>
<feature type="transmembrane region" description="Helical" evidence="10">
    <location>
        <begin position="758"/>
        <end position="782"/>
    </location>
</feature>
<dbReference type="CDD" id="cd16914">
    <property type="entry name" value="EcfT"/>
    <property type="match status" value="1"/>
</dbReference>
<keyword evidence="3" id="KW-0813">Transport</keyword>
<dbReference type="Pfam" id="PF02361">
    <property type="entry name" value="CbiQ"/>
    <property type="match status" value="1"/>
</dbReference>
<evidence type="ECO:0000256" key="1">
    <source>
        <dbReference type="ARBA" id="ARBA00004141"/>
    </source>
</evidence>
<dbReference type="PANTHER" id="PTHR43553:SF24">
    <property type="entry name" value="ENERGY-COUPLING FACTOR TRANSPORTER ATP-BINDING PROTEIN ECFA1"/>
    <property type="match status" value="1"/>
</dbReference>
<evidence type="ECO:0000256" key="5">
    <source>
        <dbReference type="ARBA" id="ARBA00022741"/>
    </source>
</evidence>
<evidence type="ECO:0000313" key="13">
    <source>
        <dbReference type="Proteomes" id="UP001500368"/>
    </source>
</evidence>
<comment type="subcellular location">
    <subcellularLocation>
        <location evidence="1">Membrane</location>
        <topology evidence="1">Multi-pass membrane protein</topology>
    </subcellularLocation>
</comment>
<feature type="transmembrane region" description="Helical" evidence="10">
    <location>
        <begin position="539"/>
        <end position="557"/>
    </location>
</feature>
<sequence>MDLHIRPGEKVLLAGPTGAGKSTLLHGLAGVLHGEDATSAGHLLLDGLPPSQARGAAGLMQQDPESQVILSRLGDDVAFAAENLAVPREEIWERVHRCLEAVGLGSFGLQHPTAQLSGGQKQRLALAGILAMQPGLLLLDEPTANLDPAGVTQIRDTVLAAAEQTGATVVVVEHRLEVWAEHMDTLLVLQPGGAVARRVPAQDIYGDQQLRQELAHMGLWVPGIDPLSVFGAAAGGAAKDGRVPMDRPRARAQPLLRGTAMAVSRHAPRPSWRRGPQPEPVLRDINITINQGEAVGITGPNGAGKSTLLLSLAGLLPLHGGTLQAQPALLSTAAGPAAAQQSNAHASPEPTDPHQWRPAELISRIGMVFQEPEHQFVTGSVAEELALGARQARDSNTDEPLFTEEQIQLRVEQLLDRLSLTELAQANPFTLSGGEKRRLSVGTALSGGADLLLLDEPTFGQDARTFTELIILLREHLDASGALCAVTHDEAFLRAIGARRYDVAAAPGQDVPAAEDGESGGAPMLRSTRDTSWLGRRNALAKLIGLVLITLALVMSIDWVSSAVVIAASFLLLPVAGIRIRGFLARIWPFALGAVVAAWGTAIAGEETGRILLDLGFTTISQGSLELGIALGTRAFAIVLPSVIVFSTTDPTDLADSLAQQLKLPSRFVLGALAAMRLLGLLAEHWTTLGYARRARGLGAHGGLAARARTIGSQAFGLLVQAIRTATRVAITMESRGFGAGPRSWARPARLSGRDLPVLLVSAVIAMTAVTAAVLSGSWNFVWS</sequence>
<evidence type="ECO:0000256" key="8">
    <source>
        <dbReference type="ARBA" id="ARBA00023136"/>
    </source>
</evidence>
<keyword evidence="6 12" id="KW-0067">ATP-binding</keyword>
<keyword evidence="13" id="KW-1185">Reference proteome</keyword>
<evidence type="ECO:0000256" key="4">
    <source>
        <dbReference type="ARBA" id="ARBA00022692"/>
    </source>
</evidence>
<comment type="caution">
    <text evidence="12">The sequence shown here is derived from an EMBL/GenBank/DDBJ whole genome shotgun (WGS) entry which is preliminary data.</text>
</comment>
<dbReference type="Pfam" id="PF00005">
    <property type="entry name" value="ABC_tran"/>
    <property type="match status" value="2"/>
</dbReference>
<reference evidence="13" key="1">
    <citation type="journal article" date="2019" name="Int. J. Syst. Evol. Microbiol.">
        <title>The Global Catalogue of Microorganisms (GCM) 10K type strain sequencing project: providing services to taxonomists for standard genome sequencing and annotation.</title>
        <authorList>
            <consortium name="The Broad Institute Genomics Platform"/>
            <consortium name="The Broad Institute Genome Sequencing Center for Infectious Disease"/>
            <person name="Wu L."/>
            <person name="Ma J."/>
        </authorList>
    </citation>
    <scope>NUCLEOTIDE SEQUENCE [LARGE SCALE GENOMIC DNA]</scope>
    <source>
        <strain evidence="13">JCM 19129</strain>
    </source>
</reference>
<evidence type="ECO:0000256" key="9">
    <source>
        <dbReference type="SAM" id="MobiDB-lite"/>
    </source>
</evidence>
<dbReference type="PROSITE" id="PS50893">
    <property type="entry name" value="ABC_TRANSPORTER_2"/>
    <property type="match status" value="2"/>
</dbReference>
<proteinExistence type="inferred from homology"/>
<evidence type="ECO:0000256" key="6">
    <source>
        <dbReference type="ARBA" id="ARBA00022840"/>
    </source>
</evidence>
<evidence type="ECO:0000259" key="11">
    <source>
        <dbReference type="PROSITE" id="PS50893"/>
    </source>
</evidence>
<keyword evidence="8 10" id="KW-0472">Membrane</keyword>
<dbReference type="InterPro" id="IPR027417">
    <property type="entry name" value="P-loop_NTPase"/>
</dbReference>
<feature type="transmembrane region" description="Helical" evidence="10">
    <location>
        <begin position="625"/>
        <end position="647"/>
    </location>
</feature>
<dbReference type="PANTHER" id="PTHR43553">
    <property type="entry name" value="HEAVY METAL TRANSPORTER"/>
    <property type="match status" value="1"/>
</dbReference>
<dbReference type="InterPro" id="IPR003439">
    <property type="entry name" value="ABC_transporter-like_ATP-bd"/>
</dbReference>
<feature type="region of interest" description="Disordered" evidence="9">
    <location>
        <begin position="260"/>
        <end position="279"/>
    </location>
</feature>
<keyword evidence="5" id="KW-0547">Nucleotide-binding</keyword>
<feature type="compositionally biased region" description="Low complexity" evidence="9">
    <location>
        <begin position="332"/>
        <end position="348"/>
    </location>
</feature>
<evidence type="ECO:0000256" key="3">
    <source>
        <dbReference type="ARBA" id="ARBA00022448"/>
    </source>
</evidence>
<dbReference type="PROSITE" id="PS00211">
    <property type="entry name" value="ABC_TRANSPORTER_1"/>
    <property type="match status" value="2"/>
</dbReference>
<feature type="transmembrane region" description="Helical" evidence="10">
    <location>
        <begin position="587"/>
        <end position="605"/>
    </location>
</feature>
<feature type="domain" description="ABC transporter" evidence="11">
    <location>
        <begin position="256"/>
        <end position="541"/>
    </location>
</feature>
<dbReference type="Proteomes" id="UP001500368">
    <property type="component" value="Unassembled WGS sequence"/>
</dbReference>
<feature type="region of interest" description="Disordered" evidence="9">
    <location>
        <begin position="332"/>
        <end position="353"/>
    </location>
</feature>
<keyword evidence="7 10" id="KW-1133">Transmembrane helix</keyword>
<evidence type="ECO:0000256" key="2">
    <source>
        <dbReference type="ARBA" id="ARBA00005417"/>
    </source>
</evidence>
<dbReference type="InterPro" id="IPR003339">
    <property type="entry name" value="ABC/ECF_trnsptr_transmembrane"/>
</dbReference>
<keyword evidence="4 10" id="KW-0812">Transmembrane</keyword>
<dbReference type="InterPro" id="IPR003593">
    <property type="entry name" value="AAA+_ATPase"/>
</dbReference>
<dbReference type="SUPFAM" id="SSF52540">
    <property type="entry name" value="P-loop containing nucleoside triphosphate hydrolases"/>
    <property type="match status" value="2"/>
</dbReference>
<protein>
    <submittedName>
        <fullName evidence="12">ATP-binding cassette domain-containing protein</fullName>
    </submittedName>
</protein>
<dbReference type="SMART" id="SM00382">
    <property type="entry name" value="AAA"/>
    <property type="match status" value="2"/>
</dbReference>
<dbReference type="InterPro" id="IPR050095">
    <property type="entry name" value="ECF_ABC_transporter_ATP-bd"/>
</dbReference>
<dbReference type="EMBL" id="BAABLW010000006">
    <property type="protein sequence ID" value="GAA4917460.1"/>
    <property type="molecule type" value="Genomic_DNA"/>
</dbReference>
<gene>
    <name evidence="12" type="ORF">GCM10025790_11160</name>
</gene>
<dbReference type="InterPro" id="IPR017871">
    <property type="entry name" value="ABC_transporter-like_CS"/>
</dbReference>
<evidence type="ECO:0000256" key="10">
    <source>
        <dbReference type="SAM" id="Phobius"/>
    </source>
</evidence>
<feature type="domain" description="ABC transporter" evidence="11">
    <location>
        <begin position="1"/>
        <end position="216"/>
    </location>
</feature>
<dbReference type="Gene3D" id="3.40.50.300">
    <property type="entry name" value="P-loop containing nucleotide triphosphate hydrolases"/>
    <property type="match status" value="2"/>
</dbReference>